<evidence type="ECO:0000256" key="1">
    <source>
        <dbReference type="SAM" id="Phobius"/>
    </source>
</evidence>
<gene>
    <name evidence="3" type="ORF">ACFL27_11545</name>
</gene>
<keyword evidence="1" id="KW-0812">Transmembrane</keyword>
<feature type="domain" description="Guanylate cyclase" evidence="2">
    <location>
        <begin position="272"/>
        <end position="407"/>
    </location>
</feature>
<keyword evidence="4" id="KW-1185">Reference proteome</keyword>
<dbReference type="InterPro" id="IPR001054">
    <property type="entry name" value="A/G_cyclase"/>
</dbReference>
<dbReference type="SMART" id="SM00044">
    <property type="entry name" value="CYCc"/>
    <property type="match status" value="1"/>
</dbReference>
<name>A0ABV6YXA4_UNCC1</name>
<comment type="caution">
    <text evidence="3">The sequence shown here is derived from an EMBL/GenBank/DDBJ whole genome shotgun (WGS) entry which is preliminary data.</text>
</comment>
<feature type="transmembrane region" description="Helical" evidence="1">
    <location>
        <begin position="162"/>
        <end position="183"/>
    </location>
</feature>
<evidence type="ECO:0000313" key="3">
    <source>
        <dbReference type="EMBL" id="MFC1850818.1"/>
    </source>
</evidence>
<proteinExistence type="predicted"/>
<feature type="transmembrane region" description="Helical" evidence="1">
    <location>
        <begin position="43"/>
        <end position="63"/>
    </location>
</feature>
<dbReference type="InterPro" id="IPR029787">
    <property type="entry name" value="Nucleotide_cyclase"/>
</dbReference>
<feature type="transmembrane region" description="Helical" evidence="1">
    <location>
        <begin position="138"/>
        <end position="155"/>
    </location>
</feature>
<dbReference type="InterPro" id="IPR050697">
    <property type="entry name" value="Adenylyl/Guanylyl_Cyclase_3/4"/>
</dbReference>
<dbReference type="Proteomes" id="UP001594351">
    <property type="component" value="Unassembled WGS sequence"/>
</dbReference>
<evidence type="ECO:0000259" key="2">
    <source>
        <dbReference type="PROSITE" id="PS50125"/>
    </source>
</evidence>
<feature type="transmembrane region" description="Helical" evidence="1">
    <location>
        <begin position="83"/>
        <end position="102"/>
    </location>
</feature>
<dbReference type="EMBL" id="JBHPBY010000126">
    <property type="protein sequence ID" value="MFC1850818.1"/>
    <property type="molecule type" value="Genomic_DNA"/>
</dbReference>
<reference evidence="3 4" key="1">
    <citation type="submission" date="2024-09" db="EMBL/GenBank/DDBJ databases">
        <title>Laminarin stimulates single cell rates of sulfate reduction while oxygen inhibits transcriptomic activity in coastal marine sediment.</title>
        <authorList>
            <person name="Lindsay M."/>
            <person name="Orcutt B."/>
            <person name="Emerson D."/>
            <person name="Stepanauskas R."/>
            <person name="D'Angelo T."/>
        </authorList>
    </citation>
    <scope>NUCLEOTIDE SEQUENCE [LARGE SCALE GENOMIC DNA]</scope>
    <source>
        <strain evidence="3">SAG AM-311-K15</strain>
    </source>
</reference>
<dbReference type="Gene3D" id="3.30.70.1230">
    <property type="entry name" value="Nucleotide cyclase"/>
    <property type="match status" value="1"/>
</dbReference>
<accession>A0ABV6YXA4</accession>
<dbReference type="CDD" id="cd07302">
    <property type="entry name" value="CHD"/>
    <property type="match status" value="1"/>
</dbReference>
<feature type="transmembrane region" description="Helical" evidence="1">
    <location>
        <begin position="114"/>
        <end position="132"/>
    </location>
</feature>
<evidence type="ECO:0000313" key="4">
    <source>
        <dbReference type="Proteomes" id="UP001594351"/>
    </source>
</evidence>
<dbReference type="PANTHER" id="PTHR43081:SF18">
    <property type="entry name" value="BLL7624 PROTEIN"/>
    <property type="match status" value="1"/>
</dbReference>
<protein>
    <submittedName>
        <fullName evidence="3">Adenylate/guanylate cyclase domain-containing protein</fullName>
    </submittedName>
</protein>
<dbReference type="PANTHER" id="PTHR43081">
    <property type="entry name" value="ADENYLATE CYCLASE, TERMINAL-DIFFERENTIATION SPECIFIC-RELATED"/>
    <property type="match status" value="1"/>
</dbReference>
<organism evidence="3 4">
    <name type="scientific">candidate division CSSED10-310 bacterium</name>
    <dbReference type="NCBI Taxonomy" id="2855610"/>
    <lineage>
        <taxon>Bacteria</taxon>
        <taxon>Bacteria division CSSED10-310</taxon>
    </lineage>
</organism>
<keyword evidence="1" id="KW-1133">Transmembrane helix</keyword>
<dbReference type="Pfam" id="PF00211">
    <property type="entry name" value="Guanylate_cyc"/>
    <property type="match status" value="1"/>
</dbReference>
<keyword evidence="1" id="KW-0472">Membrane</keyword>
<dbReference type="PROSITE" id="PS50125">
    <property type="entry name" value="GUANYLATE_CYCLASE_2"/>
    <property type="match status" value="1"/>
</dbReference>
<dbReference type="SUPFAM" id="SSF55073">
    <property type="entry name" value="Nucleotide cyclase"/>
    <property type="match status" value="1"/>
</dbReference>
<sequence>MLKRAAFQPDYDQKGYVMSMHVLERFLDRIGNPLEWSFVDKTLLLLVFYLSINIPLTILGYFAIQNPGIFPDYFNPETTLDIFRVQLVFVTLWIILTLMGFLMRRLNPHIRWIAYANAISFSLHDSLFVCWIGHSTNSLTLLTLFAPVFFGLLLYNRSYIMLGICAAVGVIVFQITAEQLGLISYAPGLLFSPASNGLVDHHWVALNLGIGLLVVALTLVIFGYVLHRWRERENQIAVANRAIRHYVPSQVADRILAGDFQGQKSYERRTITVFFSDIKDFTETADQLEAEKLSELLNEYLTEMSEIAVHFGATIDKFVGDAIMIFFGAPLATNDKDHAFRAVHMAIEMQERMIALRQKWYESGIQIPFQIRMGINTGVANVGTFGSTARMEYTAIGNQVNLAARLESHCEPGEILISHSTWGLVHDHIQCLEKGELEVKGLHYPVKVYEVQWSSSDEKE</sequence>
<feature type="transmembrane region" description="Helical" evidence="1">
    <location>
        <begin position="203"/>
        <end position="226"/>
    </location>
</feature>